<dbReference type="GO" id="GO:0005634">
    <property type="term" value="C:nucleus"/>
    <property type="evidence" value="ECO:0007669"/>
    <property type="project" value="TreeGrafter"/>
</dbReference>
<reference evidence="7" key="1">
    <citation type="submission" date="2022-11" db="UniProtKB">
        <authorList>
            <consortium name="WormBaseParasite"/>
        </authorList>
    </citation>
    <scope>IDENTIFICATION</scope>
</reference>
<name>A0A915A5M6_PARUN</name>
<evidence type="ECO:0000256" key="1">
    <source>
        <dbReference type="ARBA" id="ARBA00022473"/>
    </source>
</evidence>
<dbReference type="PROSITE" id="PS50303">
    <property type="entry name" value="PUM_HD"/>
    <property type="match status" value="1"/>
</dbReference>
<proteinExistence type="predicted"/>
<dbReference type="Gene3D" id="1.25.10.10">
    <property type="entry name" value="Leucine-rich Repeat Variant"/>
    <property type="match status" value="1"/>
</dbReference>
<evidence type="ECO:0000256" key="2">
    <source>
        <dbReference type="ARBA" id="ARBA00022737"/>
    </source>
</evidence>
<dbReference type="Proteomes" id="UP000887569">
    <property type="component" value="Unplaced"/>
</dbReference>
<sequence length="204" mass="23330">KDLNEGFLQKMESQLGIEASRELNGLLDRVAKCVAEMSDMLACHRYGNYVVQRVIVLKGFSQYRLMMATMFRSKLLWFWQEKFGSHIVQKLLQYSEDEVGCSMMNELLDEYDCNSEGMDALEVLMFDQFGNYVLQTMLELAVDVLAGRRKGKRDWLSRLVSRIICRQSELIRYSSGRTLVAKAAAVYWSTNKFGGIAMSSAALN</sequence>
<keyword evidence="1" id="KW-0217">Developmental protein</keyword>
<keyword evidence="6" id="KW-1185">Reference proteome</keyword>
<dbReference type="InterPro" id="IPR016024">
    <property type="entry name" value="ARM-type_fold"/>
</dbReference>
<protein>
    <submittedName>
        <fullName evidence="7">PUM-HD domain-containing protein</fullName>
    </submittedName>
</protein>
<dbReference type="GO" id="GO:0003730">
    <property type="term" value="F:mRNA 3'-UTR binding"/>
    <property type="evidence" value="ECO:0007669"/>
    <property type="project" value="TreeGrafter"/>
</dbReference>
<feature type="repeat" description="Pumilio" evidence="4">
    <location>
        <begin position="69"/>
        <end position="109"/>
    </location>
</feature>
<evidence type="ECO:0000256" key="4">
    <source>
        <dbReference type="PROSITE-ProRule" id="PRU00317"/>
    </source>
</evidence>
<dbReference type="GO" id="GO:0010608">
    <property type="term" value="P:post-transcriptional regulation of gene expression"/>
    <property type="evidence" value="ECO:0007669"/>
    <property type="project" value="TreeGrafter"/>
</dbReference>
<accession>A0A915A5M6</accession>
<dbReference type="PANTHER" id="PTHR12537:SF112">
    <property type="entry name" value="FEM-3 MRNA-BINDING FACTOR 1-RELATED"/>
    <property type="match status" value="1"/>
</dbReference>
<dbReference type="WBParaSite" id="PgE134_g002_t01">
    <property type="protein sequence ID" value="PgE134_g002_t01"/>
    <property type="gene ID" value="PgE134_g002"/>
</dbReference>
<evidence type="ECO:0000313" key="7">
    <source>
        <dbReference type="WBParaSite" id="PgE134_g002_t01"/>
    </source>
</evidence>
<dbReference type="GO" id="GO:0005737">
    <property type="term" value="C:cytoplasm"/>
    <property type="evidence" value="ECO:0007669"/>
    <property type="project" value="TreeGrafter"/>
</dbReference>
<keyword evidence="2" id="KW-0677">Repeat</keyword>
<dbReference type="SUPFAM" id="SSF48371">
    <property type="entry name" value="ARM repeat"/>
    <property type="match status" value="1"/>
</dbReference>
<organism evidence="6 7">
    <name type="scientific">Parascaris univalens</name>
    <name type="common">Nematode worm</name>
    <dbReference type="NCBI Taxonomy" id="6257"/>
    <lineage>
        <taxon>Eukaryota</taxon>
        <taxon>Metazoa</taxon>
        <taxon>Ecdysozoa</taxon>
        <taxon>Nematoda</taxon>
        <taxon>Chromadorea</taxon>
        <taxon>Rhabditida</taxon>
        <taxon>Spirurina</taxon>
        <taxon>Ascaridomorpha</taxon>
        <taxon>Ascaridoidea</taxon>
        <taxon>Ascarididae</taxon>
        <taxon>Parascaris</taxon>
    </lineage>
</organism>
<dbReference type="InterPro" id="IPR011989">
    <property type="entry name" value="ARM-like"/>
</dbReference>
<dbReference type="PANTHER" id="PTHR12537">
    <property type="entry name" value="RNA BINDING PROTEIN PUMILIO-RELATED"/>
    <property type="match status" value="1"/>
</dbReference>
<dbReference type="PROSITE" id="PS50302">
    <property type="entry name" value="PUM"/>
    <property type="match status" value="1"/>
</dbReference>
<evidence type="ECO:0000256" key="3">
    <source>
        <dbReference type="ARBA" id="ARBA00022782"/>
    </source>
</evidence>
<keyword evidence="3" id="KW-0221">Differentiation</keyword>
<dbReference type="AlphaFoldDB" id="A0A915A5M6"/>
<feature type="domain" description="PUM-HD" evidence="5">
    <location>
        <begin position="1"/>
        <end position="187"/>
    </location>
</feature>
<dbReference type="Pfam" id="PF00806">
    <property type="entry name" value="PUF"/>
    <property type="match status" value="3"/>
</dbReference>
<dbReference type="GO" id="GO:0030154">
    <property type="term" value="P:cell differentiation"/>
    <property type="evidence" value="ECO:0007669"/>
    <property type="project" value="UniProtKB-KW"/>
</dbReference>
<dbReference type="InterPro" id="IPR001313">
    <property type="entry name" value="Pumilio_RNA-bd_rpt"/>
</dbReference>
<evidence type="ECO:0000313" key="6">
    <source>
        <dbReference type="Proteomes" id="UP000887569"/>
    </source>
</evidence>
<evidence type="ECO:0000259" key="5">
    <source>
        <dbReference type="PROSITE" id="PS50303"/>
    </source>
</evidence>
<dbReference type="InterPro" id="IPR033133">
    <property type="entry name" value="PUM-HD"/>
</dbReference>